<keyword evidence="2" id="KW-0732">Signal</keyword>
<reference evidence="4" key="1">
    <citation type="submission" date="2015-08" db="EMBL/GenBank/DDBJ databases">
        <title>Vibrio galatheae sp. nov., a novel member of the Vibrionaceae family isolated from the Solomon Islands.</title>
        <authorList>
            <person name="Giubergia S."/>
            <person name="Machado H."/>
            <person name="Mateiu R.V."/>
            <person name="Gram L."/>
        </authorList>
    </citation>
    <scope>NUCLEOTIDE SEQUENCE [LARGE SCALE GENOMIC DNA]</scope>
    <source>
        <strain evidence="4">DSM 19134</strain>
    </source>
</reference>
<dbReference type="EMBL" id="LHPI01000013">
    <property type="protein sequence ID" value="KOO06989.1"/>
    <property type="molecule type" value="Genomic_DNA"/>
</dbReference>
<feature type="signal peptide" evidence="2">
    <location>
        <begin position="1"/>
        <end position="20"/>
    </location>
</feature>
<organism evidence="3 4">
    <name type="scientific">Vibrio hepatarius</name>
    <dbReference type="NCBI Taxonomy" id="171383"/>
    <lineage>
        <taxon>Bacteria</taxon>
        <taxon>Pseudomonadati</taxon>
        <taxon>Pseudomonadota</taxon>
        <taxon>Gammaproteobacteria</taxon>
        <taxon>Vibrionales</taxon>
        <taxon>Vibrionaceae</taxon>
        <taxon>Vibrio</taxon>
        <taxon>Vibrio oreintalis group</taxon>
    </lineage>
</organism>
<evidence type="ECO:0000256" key="2">
    <source>
        <dbReference type="SAM" id="SignalP"/>
    </source>
</evidence>
<evidence type="ECO:0000313" key="4">
    <source>
        <dbReference type="Proteomes" id="UP000037530"/>
    </source>
</evidence>
<keyword evidence="4" id="KW-1185">Reference proteome</keyword>
<name>A0A0M0HY42_9VIBR</name>
<dbReference type="PATRIC" id="fig|171383.3.peg.3063"/>
<dbReference type="OrthoDB" id="5616064at2"/>
<feature type="compositionally biased region" description="Polar residues" evidence="1">
    <location>
        <begin position="241"/>
        <end position="258"/>
    </location>
</feature>
<evidence type="ECO:0000313" key="3">
    <source>
        <dbReference type="EMBL" id="KOO06989.1"/>
    </source>
</evidence>
<comment type="caution">
    <text evidence="3">The sequence shown here is derived from an EMBL/GenBank/DDBJ whole genome shotgun (WGS) entry which is preliminary data.</text>
</comment>
<feature type="chain" id="PRO_5005600477" evidence="2">
    <location>
        <begin position="21"/>
        <end position="258"/>
    </location>
</feature>
<evidence type="ECO:0000256" key="1">
    <source>
        <dbReference type="SAM" id="MobiDB-lite"/>
    </source>
</evidence>
<sequence>MQLVKSNVMAFSLLATLVMAGCSTTPAEQYQEKLQQEKEVKYSKEEQKFNSVPSWFLNAPQNDDQGIYAVGTATSNNLQFTMNHAKLNAEFTLAKTLSQEVSGRERAFMRAGSNGNVESDAESVVTKFVDSADIVGVTTVKNEVVLIDGKYTVYTLLHLSYENQAKILSRKAGDTTQATAAKAYEEVEAEVRRRAEERRQLEIDKAAAAAKAKAEVEAEVQAKADAAAAKQASAEKESRANELTSSASSLIQTVESKI</sequence>
<gene>
    <name evidence="3" type="ORF">AKJ31_14955</name>
</gene>
<proteinExistence type="predicted"/>
<dbReference type="Proteomes" id="UP000037530">
    <property type="component" value="Unassembled WGS sequence"/>
</dbReference>
<protein>
    <submittedName>
        <fullName evidence="3">Uncharacterized protein</fullName>
    </submittedName>
</protein>
<accession>A0A0M0HY42</accession>
<dbReference type="AlphaFoldDB" id="A0A0M0HY42"/>
<dbReference type="RefSeq" id="WP_053409919.1">
    <property type="nucleotide sequence ID" value="NZ_LHPI01000013.1"/>
</dbReference>
<dbReference type="PROSITE" id="PS51257">
    <property type="entry name" value="PROKAR_LIPOPROTEIN"/>
    <property type="match status" value="1"/>
</dbReference>
<feature type="region of interest" description="Disordered" evidence="1">
    <location>
        <begin position="227"/>
        <end position="258"/>
    </location>
</feature>